<protein>
    <submittedName>
        <fullName evidence="3">EGF-like domain-containing protein</fullName>
    </submittedName>
</protein>
<dbReference type="AlphaFoldDB" id="A0A1I7V281"/>
<keyword evidence="1" id="KW-0732">Signal</keyword>
<accession>A0A1I7V281</accession>
<proteinExistence type="predicted"/>
<sequence length="696" mass="79049">MKLALLLFLIGFADSCLRVQSVKDLIPVPNSLCPPIKLLDQQGVQTYLYGSYLKNMQIWKPTIGFSTEYNWLFNVMCSEVPGASSFYTVMFRKDQNPIYINRVVNNVNTFNQQPIWMNSLRCDQVTDGSYQWIYYDRPQEDLSFACIADVDSCKCPPINGEMGVRLEERYPSDECSMYYASCSQQVDPLMPLIYATVESRKQVIHSADFITQLGLTFYEDLLCVKTSESTFQWHYSNLALDDVTIGCNTIENEFGSDIYCGCGAYLPISSYEQVAARDRKKQYVGAVVQPQSYKPGCQFDFTCENGIAVVFSDNYDPIEKPSQLFFKCVNNPLSEYSEMWLVDGIRLINPAGACLKIIPSVSEPSCLCPPIKLLDQFDIENNEDGNYLKNRQTWQPIIYMESCYFNVLCLPVPGVSSYYTVMFRSNGSPLYINRVVNNQSTFVEQPRSIGDMKCDQDTDGTYKWFFHDYPITDMSFACQADVESCNCPSVVGISNHAVLLETRYPGAPDQCSLYDAYCEYEGQLPFLYSNNITINTGAVAKTFYEDLTCIKETSGYFWYFFNQKLENFKVGCDTIENAFGSGEVCYCGAFPLITSARELWSLDPQYFTASIGTYSFQPSCQFHMTCEEGFFAVVFSSNYKSLRVSNSRYSKAIMRVQVADGIPIKCTYNPLSNYLRMWVVNGVRVLNPVGACVKTH</sequence>
<keyword evidence="2" id="KW-1185">Reference proteome</keyword>
<evidence type="ECO:0000256" key="1">
    <source>
        <dbReference type="SAM" id="SignalP"/>
    </source>
</evidence>
<evidence type="ECO:0000313" key="3">
    <source>
        <dbReference type="WBParaSite" id="Csp11.Scaffold630.g21663.t1"/>
    </source>
</evidence>
<organism evidence="2 3">
    <name type="scientific">Caenorhabditis tropicalis</name>
    <dbReference type="NCBI Taxonomy" id="1561998"/>
    <lineage>
        <taxon>Eukaryota</taxon>
        <taxon>Metazoa</taxon>
        <taxon>Ecdysozoa</taxon>
        <taxon>Nematoda</taxon>
        <taxon>Chromadorea</taxon>
        <taxon>Rhabditida</taxon>
        <taxon>Rhabditina</taxon>
        <taxon>Rhabditomorpha</taxon>
        <taxon>Rhabditoidea</taxon>
        <taxon>Rhabditidae</taxon>
        <taxon>Peloderinae</taxon>
        <taxon>Caenorhabditis</taxon>
    </lineage>
</organism>
<name>A0A1I7V281_9PELO</name>
<reference evidence="3" key="1">
    <citation type="submission" date="2016-11" db="UniProtKB">
        <authorList>
            <consortium name="WormBaseParasite"/>
        </authorList>
    </citation>
    <scope>IDENTIFICATION</scope>
</reference>
<feature type="chain" id="PRO_5012768807" evidence="1">
    <location>
        <begin position="16"/>
        <end position="696"/>
    </location>
</feature>
<dbReference type="Proteomes" id="UP000095282">
    <property type="component" value="Unplaced"/>
</dbReference>
<feature type="signal peptide" evidence="1">
    <location>
        <begin position="1"/>
        <end position="15"/>
    </location>
</feature>
<evidence type="ECO:0000313" key="2">
    <source>
        <dbReference type="Proteomes" id="UP000095282"/>
    </source>
</evidence>
<dbReference type="WBParaSite" id="Csp11.Scaffold630.g21663.t1">
    <property type="protein sequence ID" value="Csp11.Scaffold630.g21663.t1"/>
    <property type="gene ID" value="Csp11.Scaffold630.g21663"/>
</dbReference>